<dbReference type="InterPro" id="IPR013976">
    <property type="entry name" value="HDOD"/>
</dbReference>
<feature type="domain" description="HDOD" evidence="2">
    <location>
        <begin position="200"/>
        <end position="386"/>
    </location>
</feature>
<proteinExistence type="predicted"/>
<dbReference type="SMART" id="SM00052">
    <property type="entry name" value="EAL"/>
    <property type="match status" value="1"/>
</dbReference>
<dbReference type="PROSITE" id="PS50883">
    <property type="entry name" value="EAL"/>
    <property type="match status" value="1"/>
</dbReference>
<feature type="domain" description="EAL" evidence="1">
    <location>
        <begin position="1"/>
        <end position="206"/>
    </location>
</feature>
<dbReference type="PANTHER" id="PTHR33525:SF4">
    <property type="entry name" value="CYCLIC DI-GMP PHOSPHODIESTERASE CDGJ"/>
    <property type="match status" value="1"/>
</dbReference>
<dbReference type="RefSeq" id="WP_206572564.1">
    <property type="nucleotide sequence ID" value="NZ_JAFKCV010000002.1"/>
</dbReference>
<evidence type="ECO:0000259" key="1">
    <source>
        <dbReference type="PROSITE" id="PS50883"/>
    </source>
</evidence>
<comment type="caution">
    <text evidence="3">The sequence shown here is derived from an EMBL/GenBank/DDBJ whole genome shotgun (WGS) entry which is preliminary data.</text>
</comment>
<dbReference type="Gene3D" id="1.10.3210.10">
    <property type="entry name" value="Hypothetical protein af1432"/>
    <property type="match status" value="1"/>
</dbReference>
<evidence type="ECO:0000313" key="4">
    <source>
        <dbReference type="Proteomes" id="UP000664654"/>
    </source>
</evidence>
<dbReference type="PIRSF" id="PIRSF003180">
    <property type="entry name" value="DiGMPpdiest_YuxH"/>
    <property type="match status" value="1"/>
</dbReference>
<dbReference type="Pfam" id="PF00563">
    <property type="entry name" value="EAL"/>
    <property type="match status" value="1"/>
</dbReference>
<dbReference type="SUPFAM" id="SSF141868">
    <property type="entry name" value="EAL domain-like"/>
    <property type="match status" value="1"/>
</dbReference>
<protein>
    <submittedName>
        <fullName evidence="3">EAL domain-containing protein</fullName>
    </submittedName>
</protein>
<dbReference type="InterPro" id="IPR035919">
    <property type="entry name" value="EAL_sf"/>
</dbReference>
<sequence>MKVYTARQAILNRKQQTVAYELFFRDGVENLFPRGIAPEVATSRLMLNHHFNVGFRTLTRNKKALINFSQQSLLDMTPTLLPARDIVIEILEDVEPSQQTYQACRKLFHLGYRFALDDFVYHQDWEPFINFTRLIKFDLQRTGFSEINALLPRLRKRKGLKILAEKVETQEQFAEARDLGFDFFQGYFFCKPEMLENTDIEAQHHMILAIYLEVLRPNFSYDKLTLYFERDLSLSYKLLRFINSGLFELRETISSIKQALVYLGEEQARKFVCLIATAHLGGQKPLELIRMSILRGRFCELIATRLAEERSSLAFLTGLFSLVDALLGERMQEVLKRLPLEKEVKQALLGEENLFNDLLELVKAYESGSWSRTQSIAEKLAIRQEQLPELYAEAIKWSEVIEASSDSVANQG</sequence>
<dbReference type="PANTHER" id="PTHR33525">
    <property type="match status" value="1"/>
</dbReference>
<dbReference type="AlphaFoldDB" id="A0A939DKL1"/>
<name>A0A939DKL1_9ALTE</name>
<evidence type="ECO:0000259" key="2">
    <source>
        <dbReference type="PROSITE" id="PS51833"/>
    </source>
</evidence>
<gene>
    <name evidence="3" type="ORF">J0A66_04335</name>
</gene>
<evidence type="ECO:0000313" key="3">
    <source>
        <dbReference type="EMBL" id="MBN7824449.1"/>
    </source>
</evidence>
<dbReference type="InterPro" id="IPR052340">
    <property type="entry name" value="RNase_Y/CdgJ"/>
</dbReference>
<dbReference type="SUPFAM" id="SSF109604">
    <property type="entry name" value="HD-domain/PDEase-like"/>
    <property type="match status" value="1"/>
</dbReference>
<dbReference type="InterPro" id="IPR014408">
    <property type="entry name" value="dGMP_Pdiesterase_EAL/HD-GYP"/>
</dbReference>
<dbReference type="PROSITE" id="PS51833">
    <property type="entry name" value="HDOD"/>
    <property type="match status" value="1"/>
</dbReference>
<dbReference type="Gene3D" id="3.20.20.450">
    <property type="entry name" value="EAL domain"/>
    <property type="match status" value="1"/>
</dbReference>
<reference evidence="3" key="1">
    <citation type="submission" date="2021-03" db="EMBL/GenBank/DDBJ databases">
        <title>novel species isolated from a fishpond in China.</title>
        <authorList>
            <person name="Lu H."/>
            <person name="Cai Z."/>
        </authorList>
    </citation>
    <scope>NUCLEOTIDE SEQUENCE</scope>
    <source>
        <strain evidence="3">JCM 30855</strain>
    </source>
</reference>
<organism evidence="3 4">
    <name type="scientific">Bowmanella dokdonensis</name>
    <dbReference type="NCBI Taxonomy" id="751969"/>
    <lineage>
        <taxon>Bacteria</taxon>
        <taxon>Pseudomonadati</taxon>
        <taxon>Pseudomonadota</taxon>
        <taxon>Gammaproteobacteria</taxon>
        <taxon>Alteromonadales</taxon>
        <taxon>Alteromonadaceae</taxon>
        <taxon>Bowmanella</taxon>
    </lineage>
</organism>
<dbReference type="InterPro" id="IPR001633">
    <property type="entry name" value="EAL_dom"/>
</dbReference>
<dbReference type="EMBL" id="JAFKCV010000002">
    <property type="protein sequence ID" value="MBN7824449.1"/>
    <property type="molecule type" value="Genomic_DNA"/>
</dbReference>
<accession>A0A939DKL1</accession>
<dbReference type="Pfam" id="PF08668">
    <property type="entry name" value="HDOD"/>
    <property type="match status" value="1"/>
</dbReference>
<keyword evidence="4" id="KW-1185">Reference proteome</keyword>
<dbReference type="Proteomes" id="UP000664654">
    <property type="component" value="Unassembled WGS sequence"/>
</dbReference>